<dbReference type="EC" id="3.1.1.-" evidence="2"/>
<name>A0ABT4J3I2_9RHOB</name>
<feature type="short sequence motif" description="Gly-cisPro motif, important for rejection of L-amino acids" evidence="2">
    <location>
        <begin position="137"/>
        <end position="138"/>
    </location>
</feature>
<protein>
    <recommendedName>
        <fullName evidence="2">D-aminoacyl-tRNA deacylase</fullName>
        <shortName evidence="2">DTD</shortName>
        <ecNumber evidence="2">3.1.1.96</ecNumber>
    </recommendedName>
    <alternativeName>
        <fullName evidence="2">Gly-tRNA(Ala) deacylase</fullName>
        <ecNumber evidence="2">3.1.1.-</ecNumber>
    </alternativeName>
</protein>
<dbReference type="GO" id="GO:0051499">
    <property type="term" value="F:D-aminoacyl-tRNA deacylase activity"/>
    <property type="evidence" value="ECO:0007669"/>
    <property type="project" value="UniProtKB-EC"/>
</dbReference>
<keyword evidence="2 3" id="KW-0378">Hydrolase</keyword>
<dbReference type="RefSeq" id="WP_268941188.1">
    <property type="nucleotide sequence ID" value="NZ_JAPTYD010000005.1"/>
</dbReference>
<dbReference type="InterPro" id="IPR003732">
    <property type="entry name" value="Daa-tRNA_deacyls_DTD"/>
</dbReference>
<dbReference type="HAMAP" id="MF_00518">
    <property type="entry name" value="Deacylase_Dtd"/>
    <property type="match status" value="1"/>
</dbReference>
<dbReference type="PANTHER" id="PTHR10472:SF5">
    <property type="entry name" value="D-AMINOACYL-TRNA DEACYLASE 1"/>
    <property type="match status" value="1"/>
</dbReference>
<dbReference type="SUPFAM" id="SSF69500">
    <property type="entry name" value="DTD-like"/>
    <property type="match status" value="1"/>
</dbReference>
<evidence type="ECO:0000313" key="3">
    <source>
        <dbReference type="EMBL" id="MCZ0961190.1"/>
    </source>
</evidence>
<evidence type="ECO:0000256" key="1">
    <source>
        <dbReference type="ARBA" id="ARBA00009673"/>
    </source>
</evidence>
<comment type="subcellular location">
    <subcellularLocation>
        <location evidence="2">Cytoplasm</location>
    </subcellularLocation>
</comment>
<gene>
    <name evidence="2 3" type="primary">dtd</name>
    <name evidence="3" type="ORF">OU682_06115</name>
</gene>
<reference evidence="3" key="1">
    <citation type="submission" date="2022-12" db="EMBL/GenBank/DDBJ databases">
        <title>Paracoccus sp. EF6 isolated from a lake water.</title>
        <authorList>
            <person name="Liu H."/>
        </authorList>
    </citation>
    <scope>NUCLEOTIDE SEQUENCE</scope>
    <source>
        <strain evidence="3">EF6</strain>
    </source>
</reference>
<keyword evidence="2" id="KW-0694">RNA-binding</keyword>
<dbReference type="InterPro" id="IPR023509">
    <property type="entry name" value="DTD-like_sf"/>
</dbReference>
<comment type="subunit">
    <text evidence="2">Homodimer.</text>
</comment>
<keyword evidence="2" id="KW-0963">Cytoplasm</keyword>
<comment type="similarity">
    <text evidence="1 2">Belongs to the DTD family.</text>
</comment>
<organism evidence="3 4">
    <name type="scientific">Paracoccus benzoatiresistens</name>
    <dbReference type="NCBI Taxonomy" id="2997341"/>
    <lineage>
        <taxon>Bacteria</taxon>
        <taxon>Pseudomonadati</taxon>
        <taxon>Pseudomonadota</taxon>
        <taxon>Alphaproteobacteria</taxon>
        <taxon>Rhodobacterales</taxon>
        <taxon>Paracoccaceae</taxon>
        <taxon>Paracoccus</taxon>
    </lineage>
</organism>
<dbReference type="EC" id="3.1.1.96" evidence="2"/>
<keyword evidence="2" id="KW-0820">tRNA-binding</keyword>
<dbReference type="Pfam" id="PF02580">
    <property type="entry name" value="Tyr_Deacylase"/>
    <property type="match status" value="1"/>
</dbReference>
<evidence type="ECO:0000313" key="4">
    <source>
        <dbReference type="Proteomes" id="UP001149822"/>
    </source>
</evidence>
<comment type="function">
    <text evidence="2">An aminoacyl-tRNA editing enzyme that deacylates mischarged D-aminoacyl-tRNAs. Also deacylates mischarged glycyl-tRNA(Ala), protecting cells against glycine mischarging by AlaRS. Acts via tRNA-based rather than protein-based catalysis; rejects L-amino acids rather than detecting D-amino acids in the active site. By recycling D-aminoacyl-tRNA to D-amino acids and free tRNA molecules, this enzyme counteracts the toxicity associated with the formation of D-aminoacyl-tRNA entities in vivo and helps enforce protein L-homochirality.</text>
</comment>
<dbReference type="NCBIfam" id="TIGR00256">
    <property type="entry name" value="D-aminoacyl-tRNA deacylase"/>
    <property type="match status" value="1"/>
</dbReference>
<dbReference type="EMBL" id="JAPTYD010000005">
    <property type="protein sequence ID" value="MCZ0961190.1"/>
    <property type="molecule type" value="Genomic_DNA"/>
</dbReference>
<evidence type="ECO:0000256" key="2">
    <source>
        <dbReference type="HAMAP-Rule" id="MF_00518"/>
    </source>
</evidence>
<dbReference type="Proteomes" id="UP001149822">
    <property type="component" value="Unassembled WGS sequence"/>
</dbReference>
<keyword evidence="4" id="KW-1185">Reference proteome</keyword>
<accession>A0ABT4J3I2</accession>
<comment type="catalytic activity">
    <reaction evidence="2">
        <text>a D-aminoacyl-tRNA + H2O = a tRNA + a D-alpha-amino acid + H(+)</text>
        <dbReference type="Rhea" id="RHEA:13953"/>
        <dbReference type="Rhea" id="RHEA-COMP:10123"/>
        <dbReference type="Rhea" id="RHEA-COMP:10124"/>
        <dbReference type="ChEBI" id="CHEBI:15377"/>
        <dbReference type="ChEBI" id="CHEBI:15378"/>
        <dbReference type="ChEBI" id="CHEBI:59871"/>
        <dbReference type="ChEBI" id="CHEBI:78442"/>
        <dbReference type="ChEBI" id="CHEBI:79333"/>
        <dbReference type="EC" id="3.1.1.96"/>
    </reaction>
</comment>
<comment type="catalytic activity">
    <reaction evidence="2">
        <text>glycyl-tRNA(Ala) + H2O = tRNA(Ala) + glycine + H(+)</text>
        <dbReference type="Rhea" id="RHEA:53744"/>
        <dbReference type="Rhea" id="RHEA-COMP:9657"/>
        <dbReference type="Rhea" id="RHEA-COMP:13640"/>
        <dbReference type="ChEBI" id="CHEBI:15377"/>
        <dbReference type="ChEBI" id="CHEBI:15378"/>
        <dbReference type="ChEBI" id="CHEBI:57305"/>
        <dbReference type="ChEBI" id="CHEBI:78442"/>
        <dbReference type="ChEBI" id="CHEBI:78522"/>
    </reaction>
</comment>
<comment type="domain">
    <text evidence="2">A Gly-cisPro motif from one monomer fits into the active site of the other monomer to allow specific chiral rejection of L-amino acids.</text>
</comment>
<sequence length="151" mass="16053">MRALVQRVTEAQVEVEGATIGRTGPGLLVLVCAMAGDDETAADRLAARVAKLRIFRDDQGRMNRSLLDVGGGALVISQFTLAADTRTGNRPGFSSAAAPEDGKRLYERFAECLRDQGIAVETGSFGADMKVRLVNDGPVTIWLDSADRATG</sequence>
<proteinExistence type="inferred from homology"/>
<dbReference type="Gene3D" id="3.50.80.10">
    <property type="entry name" value="D-tyrosyl-tRNA(Tyr) deacylase"/>
    <property type="match status" value="1"/>
</dbReference>
<dbReference type="PANTHER" id="PTHR10472">
    <property type="entry name" value="D-TYROSYL-TRNA TYR DEACYLASE"/>
    <property type="match status" value="1"/>
</dbReference>
<comment type="caution">
    <text evidence="3">The sequence shown here is derived from an EMBL/GenBank/DDBJ whole genome shotgun (WGS) entry which is preliminary data.</text>
</comment>